<sequence>MKRILLGTLFAAASFNAFADAPGGAGCGWGNMLFKGQRGVATHVVAATTNGTSGNNTFGMTTGTNGCHTNGALSYGGKPLLVLGSMMDELSEDMAKGNGEALTTYAVVLGVQPQDREHFAAVTHEHFSEIFNKSDATAADVYANTQAILKQDARLAKYAEQA</sequence>
<dbReference type="EMBL" id="WOAD01000012">
    <property type="protein sequence ID" value="MUI36481.1"/>
    <property type="molecule type" value="Genomic_DNA"/>
</dbReference>
<reference evidence="5" key="4">
    <citation type="submission" date="2017-05" db="EMBL/GenBank/DDBJ databases">
        <authorList>
            <person name="Song R."/>
            <person name="Chenine A.L."/>
            <person name="Ruprecht R.M."/>
        </authorList>
    </citation>
    <scope>NUCLEOTIDE SEQUENCE [LARGE SCALE GENOMIC DNA]</scope>
    <source>
        <strain evidence="5">S567_C10_BS</strain>
    </source>
</reference>
<organism evidence="4 14">
    <name type="scientific">Pseudomonas aeruginosa</name>
    <dbReference type="NCBI Taxonomy" id="287"/>
    <lineage>
        <taxon>Bacteria</taxon>
        <taxon>Pseudomonadati</taxon>
        <taxon>Pseudomonadota</taxon>
        <taxon>Gammaproteobacteria</taxon>
        <taxon>Pseudomonadales</taxon>
        <taxon>Pseudomonadaceae</taxon>
        <taxon>Pseudomonas</taxon>
    </lineage>
</organism>
<dbReference type="EMBL" id="QORE01000494">
    <property type="protein sequence ID" value="RCI73918.1"/>
    <property type="molecule type" value="Genomic_DNA"/>
</dbReference>
<name>A0A072ZDY2_PSEAI</name>
<dbReference type="AlphaFoldDB" id="A0A072ZDY2"/>
<dbReference type="InterPro" id="IPR021383">
    <property type="entry name" value="DUF3015"/>
</dbReference>
<evidence type="ECO:0000313" key="6">
    <source>
        <dbReference type="EMBL" id="RCI73918.1"/>
    </source>
</evidence>
<evidence type="ECO:0000256" key="1">
    <source>
        <dbReference type="SAM" id="SignalP"/>
    </source>
</evidence>
<dbReference type="Proteomes" id="UP000433532">
    <property type="component" value="Unassembled WGS sequence"/>
</dbReference>
<dbReference type="Proteomes" id="UP000045039">
    <property type="component" value="Unassembled WGS sequence"/>
</dbReference>
<evidence type="ECO:0000313" key="13">
    <source>
        <dbReference type="Proteomes" id="UP000433532"/>
    </source>
</evidence>
<dbReference type="EMBL" id="CP136986">
    <property type="protein sequence ID" value="WOS77018.1"/>
    <property type="molecule type" value="Genomic_DNA"/>
</dbReference>
<reference evidence="8" key="9">
    <citation type="submission" date="2023-06" db="EMBL/GenBank/DDBJ databases">
        <authorList>
            <consortium name="Clinical and Environmental Microbiology Branch: Whole genome sequencing antimicrobial resistance pathogens in the healthcare setting"/>
        </authorList>
    </citation>
    <scope>NUCLEOTIDE SEQUENCE</scope>
    <source>
        <strain evidence="8">2021CK-01020</strain>
    </source>
</reference>
<proteinExistence type="predicted"/>
<dbReference type="EMBL" id="NFFZ01000014">
    <property type="protein sequence ID" value="OTI58175.1"/>
    <property type="molecule type" value="Genomic_DNA"/>
</dbReference>
<gene>
    <name evidence="7" type="ORF">ALP65_02376</name>
    <name evidence="5" type="ORF">CAZ10_23940</name>
    <name evidence="6" type="ORF">DT376_15780</name>
    <name evidence="3" type="ORF">GNQ48_15830</name>
    <name evidence="4" type="ORF">GUL26_14675</name>
    <name evidence="8" type="ORF">L4V69_31755</name>
    <name evidence="2" type="ORF">PAERUG_P19_London_7_VIM_2_05_10_04517</name>
</gene>
<dbReference type="EMBL" id="CVVU01000223">
    <property type="protein sequence ID" value="CRP45598.1"/>
    <property type="molecule type" value="Genomic_DNA"/>
</dbReference>
<reference evidence="4" key="8">
    <citation type="submission" date="2020-01" db="EMBL/GenBank/DDBJ databases">
        <title>Bacteria Cultured from War Wounds Associated with the Conflict in Eastern Ukraine.</title>
        <authorList>
            <person name="Snesrud E."/>
            <person name="Galac M.R."/>
            <person name="Mc Gann P."/>
            <person name="Valentine K."/>
            <person name="Viacheslav K."/>
        </authorList>
    </citation>
    <scope>NUCLEOTIDE SEQUENCE</scope>
    <source>
        <strain evidence="4">VNMU148</strain>
    </source>
</reference>
<keyword evidence="1" id="KW-0732">Signal</keyword>
<dbReference type="Pfam" id="PF11220">
    <property type="entry name" value="DUF3015"/>
    <property type="match status" value="1"/>
</dbReference>
<evidence type="ECO:0000313" key="9">
    <source>
        <dbReference type="Proteomes" id="UP000045039"/>
    </source>
</evidence>
<dbReference type="RefSeq" id="WP_003094783.1">
    <property type="nucleotide sequence ID" value="NZ_AP014622.1"/>
</dbReference>
<reference evidence="8" key="10">
    <citation type="submission" date="2023-10" db="EMBL/GenBank/DDBJ databases">
        <title>Pathogen: clinical or host-associated sample.</title>
        <authorList>
            <person name="Hergert J."/>
            <person name="Casey R."/>
            <person name="Wagner J."/>
            <person name="Young E.L."/>
            <person name="Oakeson K.F."/>
        </authorList>
    </citation>
    <scope>NUCLEOTIDE SEQUENCE</scope>
    <source>
        <strain evidence="8">2021CK-01020</strain>
    </source>
</reference>
<feature type="signal peptide" evidence="1">
    <location>
        <begin position="1"/>
        <end position="19"/>
    </location>
</feature>
<reference evidence="10" key="3">
    <citation type="submission" date="2017-05" db="EMBL/GenBank/DDBJ databases">
        <authorList>
            <person name="Giani T."/>
            <person name="Arena F."/>
            <person name="Pollini S."/>
            <person name="Di Pilato V."/>
            <person name="D'Andrea M.M."/>
            <person name="Henrici De Angelis L."/>
            <person name="Bassetti M."/>
            <person name="Rossolini G.M."/>
        </authorList>
    </citation>
    <scope>NUCLEOTIDE SEQUENCE [LARGE SCALE GENOMIC DNA]</scope>
    <source>
        <strain evidence="10">S567_C10_BS</strain>
    </source>
</reference>
<dbReference type="Proteomes" id="UP000253594">
    <property type="component" value="Unassembled WGS sequence"/>
</dbReference>
<reference evidence="7 12" key="6">
    <citation type="submission" date="2018-08" db="EMBL/GenBank/DDBJ databases">
        <title>Recombination of ecologically and evolutionarily significant loci maintains genetic cohesion in the Pseudomonas syringae species complex.</title>
        <authorList>
            <person name="Dillon M."/>
            <person name="Thakur S."/>
            <person name="Almeida R.N.D."/>
            <person name="Weir B.S."/>
            <person name="Guttman D.S."/>
        </authorList>
    </citation>
    <scope>NUCLEOTIDE SEQUENCE [LARGE SCALE GENOMIC DNA]</scope>
    <source>
        <strain evidence="7 12">ICMP 7846</strain>
    </source>
</reference>
<dbReference type="OMA" id="HEHFQQI"/>
<evidence type="ECO:0000313" key="2">
    <source>
        <dbReference type="EMBL" id="CRP45598.1"/>
    </source>
</evidence>
<accession>A0A1S1C382</accession>
<reference evidence="9" key="2">
    <citation type="submission" date="2015-06" db="EMBL/GenBank/DDBJ databases">
        <authorList>
            <person name="Radhakrishnan Rajesh"/>
            <person name="Underwood Anthony"/>
            <person name="Al-Shahib Ali"/>
        </authorList>
    </citation>
    <scope>NUCLEOTIDE SEQUENCE [LARGE SCALE GENOMIC DNA]</scope>
    <source>
        <strain evidence="9">P19_London_7_VIM_2_05_10</strain>
    </source>
</reference>
<evidence type="ECO:0000313" key="8">
    <source>
        <dbReference type="EMBL" id="WOS77018.1"/>
    </source>
</evidence>
<evidence type="ECO:0000313" key="7">
    <source>
        <dbReference type="EMBL" id="RMS56086.1"/>
    </source>
</evidence>
<evidence type="ECO:0000313" key="14">
    <source>
        <dbReference type="Proteomes" id="UP000644192"/>
    </source>
</evidence>
<feature type="chain" id="PRO_5015027951" evidence="1">
    <location>
        <begin position="20"/>
        <end position="162"/>
    </location>
</feature>
<dbReference type="Proteomes" id="UP000194857">
    <property type="component" value="Unassembled WGS sequence"/>
</dbReference>
<evidence type="ECO:0000313" key="11">
    <source>
        <dbReference type="Proteomes" id="UP000253594"/>
    </source>
</evidence>
<dbReference type="Proteomes" id="UP000644192">
    <property type="component" value="Unassembled WGS sequence"/>
</dbReference>
<evidence type="ECO:0000313" key="10">
    <source>
        <dbReference type="Proteomes" id="UP000194857"/>
    </source>
</evidence>
<dbReference type="Proteomes" id="UP001297540">
    <property type="component" value="Chromosome"/>
</dbReference>
<evidence type="ECO:0000313" key="3">
    <source>
        <dbReference type="EMBL" id="MUI36481.1"/>
    </source>
</evidence>
<dbReference type="EMBL" id="WXZT01000010">
    <property type="protein sequence ID" value="MZZ13497.1"/>
    <property type="molecule type" value="Genomic_DNA"/>
</dbReference>
<reference evidence="6 11" key="5">
    <citation type="submission" date="2018-07" db="EMBL/GenBank/DDBJ databases">
        <title>Mechanisms of high-level aminoglycoside resistance among Gram-negative pathogens in Brazil.</title>
        <authorList>
            <person name="Ballaben A.S."/>
            <person name="Darini A.L.C."/>
            <person name="Doi Y."/>
        </authorList>
    </citation>
    <scope>NUCLEOTIDE SEQUENCE [LARGE SCALE GENOMIC DNA]</scope>
    <source>
        <strain evidence="6 11">B2-305</strain>
    </source>
</reference>
<accession>A0A072ZDY2</accession>
<protein>
    <submittedName>
        <fullName evidence="4">DUF3015 domain-containing protein</fullName>
    </submittedName>
</protein>
<evidence type="ECO:0000313" key="4">
    <source>
        <dbReference type="EMBL" id="MZZ13497.1"/>
    </source>
</evidence>
<dbReference type="EMBL" id="RBSQ01000523">
    <property type="protein sequence ID" value="RMS56086.1"/>
    <property type="molecule type" value="Genomic_DNA"/>
</dbReference>
<evidence type="ECO:0000313" key="12">
    <source>
        <dbReference type="Proteomes" id="UP000270834"/>
    </source>
</evidence>
<reference evidence="3 13" key="7">
    <citation type="submission" date="2019-11" db="EMBL/GenBank/DDBJ databases">
        <title>Genomes of ocular Pseudomonas aeruginosa isolates.</title>
        <authorList>
            <person name="Khan M."/>
            <person name="Rice S.A."/>
            <person name="Willcox M.D.P."/>
            <person name="Stapleton F."/>
        </authorList>
    </citation>
    <scope>NUCLEOTIDE SEQUENCE [LARGE SCALE GENOMIC DNA]</scope>
    <source>
        <strain evidence="3 13">PA221</strain>
    </source>
</reference>
<dbReference type="KEGG" id="paeb:NCGM1900_2416"/>
<dbReference type="Proteomes" id="UP000270834">
    <property type="component" value="Unassembled WGS sequence"/>
</dbReference>
<evidence type="ECO:0000313" key="5">
    <source>
        <dbReference type="EMBL" id="OTI58175.1"/>
    </source>
</evidence>
<reference evidence="2" key="1">
    <citation type="submission" date="2015-06" db="EMBL/GenBank/DDBJ databases">
        <authorList>
            <person name="Radhakrishnan R."/>
            <person name="Underwood A."/>
            <person name="Al-Shahib A."/>
        </authorList>
    </citation>
    <scope>NUCLEOTIDE SEQUENCE</scope>
    <source>
        <strain evidence="2">P19_London_7_VIM_2_05_10</strain>
    </source>
</reference>